<dbReference type="Pfam" id="PF22543">
    <property type="entry name" value="Rieske_4"/>
    <property type="match status" value="1"/>
</dbReference>
<protein>
    <recommendedName>
        <fullName evidence="7">Rieske domain-containing protein</fullName>
    </recommendedName>
</protein>
<evidence type="ECO:0000256" key="1">
    <source>
        <dbReference type="ARBA" id="ARBA00022714"/>
    </source>
</evidence>
<evidence type="ECO:0000259" key="7">
    <source>
        <dbReference type="PROSITE" id="PS51296"/>
    </source>
</evidence>
<reference evidence="8 9" key="1">
    <citation type="journal article" date="2024" name="Nat. Commun.">
        <title>Phylogenomics reveals the evolutionary origins of lichenization in chlorophyte algae.</title>
        <authorList>
            <person name="Puginier C."/>
            <person name="Libourel C."/>
            <person name="Otte J."/>
            <person name="Skaloud P."/>
            <person name="Haon M."/>
            <person name="Grisel S."/>
            <person name="Petersen M."/>
            <person name="Berrin J.G."/>
            <person name="Delaux P.M."/>
            <person name="Dal Grande F."/>
            <person name="Keller J."/>
        </authorList>
    </citation>
    <scope>NUCLEOTIDE SEQUENCE [LARGE SCALE GENOMIC DNA]</scope>
    <source>
        <strain evidence="8 9">SAG 2043</strain>
    </source>
</reference>
<dbReference type="Proteomes" id="UP001489004">
    <property type="component" value="Unassembled WGS sequence"/>
</dbReference>
<evidence type="ECO:0000256" key="4">
    <source>
        <dbReference type="ARBA" id="ARBA00023014"/>
    </source>
</evidence>
<evidence type="ECO:0000256" key="5">
    <source>
        <dbReference type="ARBA" id="ARBA00034078"/>
    </source>
</evidence>
<keyword evidence="2" id="KW-0479">Metal-binding</keyword>
<gene>
    <name evidence="8" type="ORF">WJX72_004468</name>
</gene>
<organism evidence="8 9">
    <name type="scientific">[Myrmecia] bisecta</name>
    <dbReference type="NCBI Taxonomy" id="41462"/>
    <lineage>
        <taxon>Eukaryota</taxon>
        <taxon>Viridiplantae</taxon>
        <taxon>Chlorophyta</taxon>
        <taxon>core chlorophytes</taxon>
        <taxon>Trebouxiophyceae</taxon>
        <taxon>Trebouxiales</taxon>
        <taxon>Trebouxiaceae</taxon>
        <taxon>Myrmecia</taxon>
    </lineage>
</organism>
<evidence type="ECO:0000313" key="9">
    <source>
        <dbReference type="Proteomes" id="UP001489004"/>
    </source>
</evidence>
<evidence type="ECO:0000256" key="2">
    <source>
        <dbReference type="ARBA" id="ARBA00022723"/>
    </source>
</evidence>
<dbReference type="InterPro" id="IPR036922">
    <property type="entry name" value="Rieske_2Fe-2S_sf"/>
</dbReference>
<keyword evidence="4" id="KW-0411">Iron-sulfur</keyword>
<keyword evidence="1" id="KW-0001">2Fe-2S</keyword>
<evidence type="ECO:0000256" key="6">
    <source>
        <dbReference type="SAM" id="MobiDB-lite"/>
    </source>
</evidence>
<dbReference type="EMBL" id="JALJOR010000003">
    <property type="protein sequence ID" value="KAK9819959.1"/>
    <property type="molecule type" value="Genomic_DNA"/>
</dbReference>
<dbReference type="PANTHER" id="PTHR21496:SF0">
    <property type="entry name" value="RIESKE DOMAIN-CONTAINING PROTEIN"/>
    <property type="match status" value="1"/>
</dbReference>
<comment type="cofactor">
    <cofactor evidence="5">
        <name>[2Fe-2S] cluster</name>
        <dbReference type="ChEBI" id="CHEBI:190135"/>
    </cofactor>
</comment>
<keyword evidence="9" id="KW-1185">Reference proteome</keyword>
<comment type="caution">
    <text evidence="8">The sequence shown here is derived from an EMBL/GenBank/DDBJ whole genome shotgun (WGS) entry which is preliminary data.</text>
</comment>
<accession>A0AAW1QEY3</accession>
<dbReference type="GO" id="GO:0051537">
    <property type="term" value="F:2 iron, 2 sulfur cluster binding"/>
    <property type="evidence" value="ECO:0007669"/>
    <property type="project" value="UniProtKB-KW"/>
</dbReference>
<evidence type="ECO:0000313" key="8">
    <source>
        <dbReference type="EMBL" id="KAK9819959.1"/>
    </source>
</evidence>
<evidence type="ECO:0000256" key="3">
    <source>
        <dbReference type="ARBA" id="ARBA00023004"/>
    </source>
</evidence>
<proteinExistence type="predicted"/>
<dbReference type="PANTHER" id="PTHR21496">
    <property type="entry name" value="FERREDOXIN-RELATED"/>
    <property type="match status" value="1"/>
</dbReference>
<name>A0AAW1QEY3_9CHLO</name>
<dbReference type="GO" id="GO:0046872">
    <property type="term" value="F:metal ion binding"/>
    <property type="evidence" value="ECO:0007669"/>
    <property type="project" value="UniProtKB-KW"/>
</dbReference>
<dbReference type="InterPro" id="IPR017941">
    <property type="entry name" value="Rieske_2Fe-2S"/>
</dbReference>
<feature type="domain" description="Rieske" evidence="7">
    <location>
        <begin position="5"/>
        <end position="120"/>
    </location>
</feature>
<dbReference type="InterPro" id="IPR054716">
    <property type="entry name" value="Sol_Rieske_ferrdox_dom"/>
</dbReference>
<sequence>MTFHKVAPAGGVAEDGDRLHLQVEGRYVSLVRSKQTLHCIDSVCFHAGGPLTLGDIENLEGRSCLVCPWHYYKIAMDTGEKYYQGLEKDAEGKLVPGAWKSVGARQRVHRVEERTDGIYVALALEGQLASDAYAEKRDCGERVLKGHTALNATNSHHIPGYSMPADVLPGHPGRSGSLRSPHNRVYGHGEGEDIWPDDLNELGKGDALP</sequence>
<feature type="region of interest" description="Disordered" evidence="6">
    <location>
        <begin position="170"/>
        <end position="209"/>
    </location>
</feature>
<dbReference type="CDD" id="cd03467">
    <property type="entry name" value="Rieske"/>
    <property type="match status" value="1"/>
</dbReference>
<dbReference type="AlphaFoldDB" id="A0AAW1QEY3"/>
<keyword evidence="3" id="KW-0408">Iron</keyword>
<dbReference type="PROSITE" id="PS51296">
    <property type="entry name" value="RIESKE"/>
    <property type="match status" value="1"/>
</dbReference>
<dbReference type="Gene3D" id="2.102.10.10">
    <property type="entry name" value="Rieske [2Fe-2S] iron-sulphur domain"/>
    <property type="match status" value="1"/>
</dbReference>
<dbReference type="SUPFAM" id="SSF50022">
    <property type="entry name" value="ISP domain"/>
    <property type="match status" value="1"/>
</dbReference>